<keyword evidence="4" id="KW-1003">Cell membrane</keyword>
<feature type="transmembrane region" description="Helical" evidence="8">
    <location>
        <begin position="282"/>
        <end position="298"/>
    </location>
</feature>
<keyword evidence="10" id="KW-1185">Reference proteome</keyword>
<comment type="subcellular location">
    <subcellularLocation>
        <location evidence="1">Cell membrane</location>
        <topology evidence="1">Multi-pass membrane protein</topology>
    </subcellularLocation>
</comment>
<feature type="transmembrane region" description="Helical" evidence="8">
    <location>
        <begin position="120"/>
        <end position="139"/>
    </location>
</feature>
<evidence type="ECO:0000256" key="5">
    <source>
        <dbReference type="ARBA" id="ARBA00022692"/>
    </source>
</evidence>
<feature type="transmembrane region" description="Helical" evidence="8">
    <location>
        <begin position="148"/>
        <end position="173"/>
    </location>
</feature>
<dbReference type="Proteomes" id="UP001053296">
    <property type="component" value="Chromosome"/>
</dbReference>
<feature type="transmembrane region" description="Helical" evidence="8">
    <location>
        <begin position="96"/>
        <end position="114"/>
    </location>
</feature>
<feature type="transmembrane region" description="Helical" evidence="8">
    <location>
        <begin position="67"/>
        <end position="89"/>
    </location>
</feature>
<dbReference type="InterPro" id="IPR000522">
    <property type="entry name" value="ABC_transptr_permease_BtuC"/>
</dbReference>
<organism evidence="9 10">
    <name type="scientific">Pseudodesulfovibrio sediminis</name>
    <dbReference type="NCBI Taxonomy" id="2810563"/>
    <lineage>
        <taxon>Bacteria</taxon>
        <taxon>Pseudomonadati</taxon>
        <taxon>Thermodesulfobacteriota</taxon>
        <taxon>Desulfovibrionia</taxon>
        <taxon>Desulfovibrionales</taxon>
        <taxon>Desulfovibrionaceae</taxon>
    </lineage>
</organism>
<dbReference type="Pfam" id="PF01032">
    <property type="entry name" value="FecCD"/>
    <property type="match status" value="1"/>
</dbReference>
<dbReference type="PANTHER" id="PTHR30472:SF70">
    <property type="entry name" value="MOLYBDATE IMPORT SYSTEM PERMEASE PROTEIN MOLB"/>
    <property type="match status" value="1"/>
</dbReference>
<protein>
    <submittedName>
        <fullName evidence="9">Iron ABC transporter permease</fullName>
    </submittedName>
</protein>
<evidence type="ECO:0000313" key="10">
    <source>
        <dbReference type="Proteomes" id="UP001053296"/>
    </source>
</evidence>
<gene>
    <name evidence="9" type="ORF">PSDVSF_31690</name>
</gene>
<reference evidence="9" key="1">
    <citation type="journal article" date="2022" name="Arch. Microbiol.">
        <title>Pseudodesulfovibrio sediminis sp. nov., a mesophilic and neutrophilic sulfate-reducing bacterium isolated from sediment of a brackish lake.</title>
        <authorList>
            <person name="Takahashi A."/>
            <person name="Kojima H."/>
            <person name="Watanabe M."/>
            <person name="Fukui M."/>
        </authorList>
    </citation>
    <scope>NUCLEOTIDE SEQUENCE</scope>
    <source>
        <strain evidence="9">SF6</strain>
    </source>
</reference>
<dbReference type="SUPFAM" id="SSF81345">
    <property type="entry name" value="ABC transporter involved in vitamin B12 uptake, BtuC"/>
    <property type="match status" value="1"/>
</dbReference>
<sequence>MKKQVIFGVLILVLSGVILLSFTQGRYPLKLVDIWHYLHHILFQSPMADRTANSIKVILFDIRLPRILAAVVVGAALSVSGTTFQAMFINPLVSPGILGVLAGASFGAALGMLLSSDWAVVQFSAFSFGMIAVGLAVLLSQLYKGDRLLLLILCGVISGALFTALLSIIKYLADPYDQLPAIVYWLMGGFSMINLHTISSLAPGILVGIVVIIAFANKLNLLTMGDEEARSLGVRVRTIRLMFIVAATLISSLTVVIGGIIGWVGLVIPHMSRMIVGPDNRFLLPCSALIGALFLLVVDNVSRQMFTVEIPLGILTSLLGIPAFVCVLRGARKGWS</sequence>
<keyword evidence="7 8" id="KW-0472">Membrane</keyword>
<evidence type="ECO:0000256" key="7">
    <source>
        <dbReference type="ARBA" id="ARBA00023136"/>
    </source>
</evidence>
<comment type="similarity">
    <text evidence="2">Belongs to the binding-protein-dependent transport system permease family. FecCD subfamily.</text>
</comment>
<dbReference type="CDD" id="cd06550">
    <property type="entry name" value="TM_ABC_iron-siderophores_like"/>
    <property type="match status" value="1"/>
</dbReference>
<dbReference type="Gene3D" id="1.10.3470.10">
    <property type="entry name" value="ABC transporter involved in vitamin B12 uptake, BtuC"/>
    <property type="match status" value="1"/>
</dbReference>
<evidence type="ECO:0000256" key="1">
    <source>
        <dbReference type="ARBA" id="ARBA00004651"/>
    </source>
</evidence>
<name>A0ABN6EWW5_9BACT</name>
<accession>A0ABN6EWW5</accession>
<dbReference type="EMBL" id="AP024485">
    <property type="protein sequence ID" value="BCS89927.1"/>
    <property type="molecule type" value="Genomic_DNA"/>
</dbReference>
<evidence type="ECO:0000256" key="6">
    <source>
        <dbReference type="ARBA" id="ARBA00022989"/>
    </source>
</evidence>
<keyword evidence="5 8" id="KW-0812">Transmembrane</keyword>
<keyword evidence="3" id="KW-0813">Transport</keyword>
<feature type="transmembrane region" description="Helical" evidence="8">
    <location>
        <begin position="238"/>
        <end position="262"/>
    </location>
</feature>
<evidence type="ECO:0000256" key="2">
    <source>
        <dbReference type="ARBA" id="ARBA00007935"/>
    </source>
</evidence>
<evidence type="ECO:0000256" key="8">
    <source>
        <dbReference type="SAM" id="Phobius"/>
    </source>
</evidence>
<evidence type="ECO:0000256" key="3">
    <source>
        <dbReference type="ARBA" id="ARBA00022448"/>
    </source>
</evidence>
<evidence type="ECO:0000313" key="9">
    <source>
        <dbReference type="EMBL" id="BCS89927.1"/>
    </source>
</evidence>
<feature type="transmembrane region" description="Helical" evidence="8">
    <location>
        <begin position="193"/>
        <end position="217"/>
    </location>
</feature>
<dbReference type="RefSeq" id="WP_229591879.1">
    <property type="nucleotide sequence ID" value="NZ_AP024485.1"/>
</dbReference>
<proteinExistence type="inferred from homology"/>
<keyword evidence="6 8" id="KW-1133">Transmembrane helix</keyword>
<dbReference type="InterPro" id="IPR037294">
    <property type="entry name" value="ABC_BtuC-like"/>
</dbReference>
<evidence type="ECO:0000256" key="4">
    <source>
        <dbReference type="ARBA" id="ARBA00022475"/>
    </source>
</evidence>
<dbReference type="PANTHER" id="PTHR30472">
    <property type="entry name" value="FERRIC ENTEROBACTIN TRANSPORT SYSTEM PERMEASE PROTEIN"/>
    <property type="match status" value="1"/>
</dbReference>
<feature type="transmembrane region" description="Helical" evidence="8">
    <location>
        <begin position="310"/>
        <end position="331"/>
    </location>
</feature>